<dbReference type="InterPro" id="IPR019267">
    <property type="entry name" value="CRISPR-assoc_Cas6_C"/>
</dbReference>
<reference evidence="2 3" key="1">
    <citation type="submission" date="2020-04" db="EMBL/GenBank/DDBJ databases">
        <title>Draft Whole-Genome sequence of Marichromatium bheemlicum DSM 18632, type strain.</title>
        <authorList>
            <person name="Kyndt J.A."/>
            <person name="Meyer T.E."/>
        </authorList>
    </citation>
    <scope>NUCLEOTIDE SEQUENCE [LARGE SCALE GENOMIC DNA]</scope>
    <source>
        <strain evidence="2 3">DSM 18632</strain>
    </source>
</reference>
<dbReference type="RefSeq" id="WP_168671030.1">
    <property type="nucleotide sequence ID" value="NZ_JAAXKX010000035.1"/>
</dbReference>
<keyword evidence="3" id="KW-1185">Reference proteome</keyword>
<dbReference type="Pfam" id="PF10040">
    <property type="entry name" value="CRISPR_Cas6"/>
    <property type="match status" value="1"/>
</dbReference>
<accession>A0ABX1IEB5</accession>
<evidence type="ECO:0000313" key="2">
    <source>
        <dbReference type="EMBL" id="NKN34660.1"/>
    </source>
</evidence>
<comment type="caution">
    <text evidence="2">The sequence shown here is derived from an EMBL/GenBank/DDBJ whole genome shotgun (WGS) entry which is preliminary data.</text>
</comment>
<dbReference type="Gene3D" id="3.30.70.1900">
    <property type="match status" value="1"/>
</dbReference>
<sequence>MPRPTFPALMRFRFRLRALEPIALPAYPGSTWRGLLGHGLRHSVCVTGAPVCDGCLLARTCVYSTLFEIPADAPANTPHPFLLDLDPEAPTRLAVGDSYRLGITLIGTAIAQLPYLIHALTQAGTQGVGRARGRFGLEAVDCESRLGAADWNPIYRAGQQGCRVPTALPPQAPPDIPERIGVKLRTPLRLKRAGRFVGAREFDVDDFIRALYRRLGALAACHGLTPDVFMAGYPRPARGSIDMRVDEVRWFDWTRFSSRQQRQMQFGGLLGELELSGDGLAVIWPALWLGQWTHIGKATAFGLGGYRLA</sequence>
<name>A0ABX1IEB5_9GAMM</name>
<protein>
    <submittedName>
        <fullName evidence="2">CRISPR system precrRNA processing endoribonuclease RAMP protein Cas6</fullName>
    </submittedName>
</protein>
<dbReference type="EMBL" id="JAAXKX010000035">
    <property type="protein sequence ID" value="NKN34660.1"/>
    <property type="molecule type" value="Genomic_DNA"/>
</dbReference>
<dbReference type="Proteomes" id="UP000740754">
    <property type="component" value="Unassembled WGS sequence"/>
</dbReference>
<organism evidence="2 3">
    <name type="scientific">Marichromatium bheemlicum</name>
    <dbReference type="NCBI Taxonomy" id="365339"/>
    <lineage>
        <taxon>Bacteria</taxon>
        <taxon>Pseudomonadati</taxon>
        <taxon>Pseudomonadota</taxon>
        <taxon>Gammaproteobacteria</taxon>
        <taxon>Chromatiales</taxon>
        <taxon>Chromatiaceae</taxon>
        <taxon>Marichromatium</taxon>
    </lineage>
</organism>
<evidence type="ECO:0000313" key="3">
    <source>
        <dbReference type="Proteomes" id="UP000740754"/>
    </source>
</evidence>
<proteinExistence type="predicted"/>
<feature type="domain" description="CRISPR-associated protein Cas6 C-terminal" evidence="1">
    <location>
        <begin position="182"/>
        <end position="306"/>
    </location>
</feature>
<evidence type="ECO:0000259" key="1">
    <source>
        <dbReference type="Pfam" id="PF10040"/>
    </source>
</evidence>
<gene>
    <name evidence="2" type="ORF">HF203_15675</name>
</gene>